<dbReference type="AlphaFoldDB" id="A0A9W9LVC1"/>
<feature type="region of interest" description="Disordered" evidence="1">
    <location>
        <begin position="121"/>
        <end position="297"/>
    </location>
</feature>
<dbReference type="EMBL" id="JAPQKO010000002">
    <property type="protein sequence ID" value="KAJ5178855.1"/>
    <property type="molecule type" value="Genomic_DNA"/>
</dbReference>
<feature type="region of interest" description="Disordered" evidence="1">
    <location>
        <begin position="480"/>
        <end position="500"/>
    </location>
</feature>
<comment type="caution">
    <text evidence="2">The sequence shown here is derived from an EMBL/GenBank/DDBJ whole genome shotgun (WGS) entry which is preliminary data.</text>
</comment>
<name>A0A9W9LVC1_9EURO</name>
<sequence>MFWSSTNEQLQASEQIKVLNRQIRAKNAQRNLRASIGCIDIGVLESTAKRLNNASLEFGKSGDTKSFNFAKRELQKSIKTHKWPETWAVEWDQFLDYHTNKISQDSLSKVKVPVEKNLEPLVEKDAYSDDESYPPSEAPVDEDVYSDNGSYPPSETPVDEDVYSDNGSYPPSETPVDEDVYSDNGSYPPSEAPVDEDVYSDNGSYPPSDAPVDEDVYSDNGSYPPSETPVDEDVYSEDGSYPPSETPVDEDVYSDNGSYPPSETPVDEDVYSEDGSYPPDKPTEDESGQHARSHLPKWKKSVSLHTIRQNAQKAYGGYGFLLSVGSSLGRHKTKDGRVLVVLGYECQGKHIARVKPGDDNICSELEFNNPQDQDISCGREGRTSHHVKGIGLVAWAVDEKQSLDATKSLYPKRDTLYPDTLIWVHWTDELWTWESRESLRSIMCDLSSYEVDVIIYFVAVSQEADYQEKLAGERPIYPIPTTLEETSPRSMRSLTPEPNM</sequence>
<evidence type="ECO:0000313" key="2">
    <source>
        <dbReference type="EMBL" id="KAJ5178855.1"/>
    </source>
</evidence>
<gene>
    <name evidence="2" type="ORF">N7492_002065</name>
</gene>
<feature type="compositionally biased region" description="Polar residues" evidence="1">
    <location>
        <begin position="483"/>
        <end position="500"/>
    </location>
</feature>
<evidence type="ECO:0000256" key="1">
    <source>
        <dbReference type="SAM" id="MobiDB-lite"/>
    </source>
</evidence>
<proteinExistence type="predicted"/>
<organism evidence="2 3">
    <name type="scientific">Penicillium capsulatum</name>
    <dbReference type="NCBI Taxonomy" id="69766"/>
    <lineage>
        <taxon>Eukaryota</taxon>
        <taxon>Fungi</taxon>
        <taxon>Dikarya</taxon>
        <taxon>Ascomycota</taxon>
        <taxon>Pezizomycotina</taxon>
        <taxon>Eurotiomycetes</taxon>
        <taxon>Eurotiomycetidae</taxon>
        <taxon>Eurotiales</taxon>
        <taxon>Aspergillaceae</taxon>
        <taxon>Penicillium</taxon>
    </lineage>
</organism>
<keyword evidence="3" id="KW-1185">Reference proteome</keyword>
<protein>
    <submittedName>
        <fullName evidence="2">Uncharacterized protein</fullName>
    </submittedName>
</protein>
<dbReference type="OrthoDB" id="4367478at2759"/>
<dbReference type="Proteomes" id="UP001146351">
    <property type="component" value="Unassembled WGS sequence"/>
</dbReference>
<reference evidence="2" key="1">
    <citation type="submission" date="2022-11" db="EMBL/GenBank/DDBJ databases">
        <authorList>
            <person name="Petersen C."/>
        </authorList>
    </citation>
    <scope>NUCLEOTIDE SEQUENCE</scope>
    <source>
        <strain evidence="2">IBT 21917</strain>
    </source>
</reference>
<accession>A0A9W9LVC1</accession>
<reference evidence="2" key="2">
    <citation type="journal article" date="2023" name="IMA Fungus">
        <title>Comparative genomic study of the Penicillium genus elucidates a diverse pangenome and 15 lateral gene transfer events.</title>
        <authorList>
            <person name="Petersen C."/>
            <person name="Sorensen T."/>
            <person name="Nielsen M.R."/>
            <person name="Sondergaard T.E."/>
            <person name="Sorensen J.L."/>
            <person name="Fitzpatrick D.A."/>
            <person name="Frisvad J.C."/>
            <person name="Nielsen K.L."/>
        </authorList>
    </citation>
    <scope>NUCLEOTIDE SEQUENCE</scope>
    <source>
        <strain evidence="2">IBT 21917</strain>
    </source>
</reference>
<evidence type="ECO:0000313" key="3">
    <source>
        <dbReference type="Proteomes" id="UP001146351"/>
    </source>
</evidence>